<reference evidence="1 2" key="1">
    <citation type="submission" date="2024-10" db="EMBL/GenBank/DDBJ databases">
        <title>Updated reference genomes for cyclostephanoid diatoms.</title>
        <authorList>
            <person name="Roberts W.R."/>
            <person name="Alverson A.J."/>
        </authorList>
    </citation>
    <scope>NUCLEOTIDE SEQUENCE [LARGE SCALE GENOMIC DNA]</scope>
    <source>
        <strain evidence="1 2">AJA228-03</strain>
    </source>
</reference>
<comment type="caution">
    <text evidence="1">The sequence shown here is derived from an EMBL/GenBank/DDBJ whole genome shotgun (WGS) entry which is preliminary data.</text>
</comment>
<accession>A0ABD3RDM4</accession>
<name>A0ABD3RDM4_9STRA</name>
<dbReference type="Proteomes" id="UP001530377">
    <property type="component" value="Unassembled WGS sequence"/>
</dbReference>
<evidence type="ECO:0000313" key="2">
    <source>
        <dbReference type="Proteomes" id="UP001530377"/>
    </source>
</evidence>
<proteinExistence type="predicted"/>
<sequence>MTSRRVARLCYGSCCWSRRGWGGRCGKAAKPMLYWLVHSAIARLCFKKAGIVTELAACPIVWVIVVVWDFVKINGGIIGAKNTFILWFRVAAIIRHVLKRCTIIGPAILVWDNIIITSVGAIRTDVAVVYNYIARGIRR</sequence>
<dbReference type="AlphaFoldDB" id="A0ABD3RDM4"/>
<keyword evidence="2" id="KW-1185">Reference proteome</keyword>
<evidence type="ECO:0000313" key="1">
    <source>
        <dbReference type="EMBL" id="KAL3810457.1"/>
    </source>
</evidence>
<protein>
    <submittedName>
        <fullName evidence="1">Uncharacterized protein</fullName>
    </submittedName>
</protein>
<organism evidence="1 2">
    <name type="scientific">Cyclostephanos tholiformis</name>
    <dbReference type="NCBI Taxonomy" id="382380"/>
    <lineage>
        <taxon>Eukaryota</taxon>
        <taxon>Sar</taxon>
        <taxon>Stramenopiles</taxon>
        <taxon>Ochrophyta</taxon>
        <taxon>Bacillariophyta</taxon>
        <taxon>Coscinodiscophyceae</taxon>
        <taxon>Thalassiosirophycidae</taxon>
        <taxon>Stephanodiscales</taxon>
        <taxon>Stephanodiscaceae</taxon>
        <taxon>Cyclostephanos</taxon>
    </lineage>
</organism>
<dbReference type="EMBL" id="JALLPB020000327">
    <property type="protein sequence ID" value="KAL3810457.1"/>
    <property type="molecule type" value="Genomic_DNA"/>
</dbReference>
<gene>
    <name evidence="1" type="ORF">ACHAXA_010387</name>
</gene>